<protein>
    <submittedName>
        <fullName evidence="2">DUF4435 domain-containing protein</fullName>
    </submittedName>
</protein>
<evidence type="ECO:0000259" key="1">
    <source>
        <dbReference type="Pfam" id="PF14491"/>
    </source>
</evidence>
<sequence length="286" mass="33266">MREYIQQNPNRWADQIRLRRDAFAGVFLIVEGHSDKLVYSNFVNSETCEFVISDGKEQALNTIKILDNDKFTGVFAVVDADFDRLENNLPESPNILLTDDHDLEVMILKTPALEKVIKERGSEEKTKDNNIREILLKIGQEIGYLRWISQKNNLSLRFEGLDFGKFIKKDTLEIDYSDLIKTIKDHSQKQSLVNQEIEEKIEILRNKEHDPSQVCCGHDIMQILSLALCKAWGTCKPTDVKAENLERDLRLAYERSYFYQTQLYFLIQNWQNTNVPYQVLNAIASE</sequence>
<dbReference type="AlphaFoldDB" id="A0A977L0D5"/>
<dbReference type="Pfam" id="PF14491">
    <property type="entry name" value="DUF4435"/>
    <property type="match status" value="1"/>
</dbReference>
<organism evidence="2">
    <name type="scientific">Woronichinia naegeliana WA131</name>
    <dbReference type="NCBI Taxonomy" id="2824559"/>
    <lineage>
        <taxon>Bacteria</taxon>
        <taxon>Bacillati</taxon>
        <taxon>Cyanobacteriota</taxon>
        <taxon>Cyanophyceae</taxon>
        <taxon>Synechococcales</taxon>
        <taxon>Coelosphaeriaceae</taxon>
        <taxon>Woronichinia</taxon>
    </lineage>
</organism>
<reference evidence="2" key="1">
    <citation type="submission" date="2021-04" db="EMBL/GenBank/DDBJ databases">
        <title>Genome sequence of Woronichinia naegeliana from Washington state freshwater lake bloom.</title>
        <authorList>
            <person name="Dreher T.W."/>
        </authorList>
    </citation>
    <scope>NUCLEOTIDE SEQUENCE</scope>
    <source>
        <strain evidence="2">WA131</strain>
    </source>
</reference>
<dbReference type="Proteomes" id="UP001065613">
    <property type="component" value="Chromosome"/>
</dbReference>
<feature type="domain" description="DUF4435" evidence="1">
    <location>
        <begin position="25"/>
        <end position="225"/>
    </location>
</feature>
<dbReference type="InterPro" id="IPR029492">
    <property type="entry name" value="DUF4435"/>
</dbReference>
<evidence type="ECO:0000313" key="2">
    <source>
        <dbReference type="EMBL" id="UXE63183.1"/>
    </source>
</evidence>
<gene>
    <name evidence="2" type="ORF">KA717_11275</name>
</gene>
<proteinExistence type="predicted"/>
<name>A0A977L0D5_9CYAN</name>
<accession>A0A977L0D5</accession>
<dbReference type="EMBL" id="CP073041">
    <property type="protein sequence ID" value="UXE63183.1"/>
    <property type="molecule type" value="Genomic_DNA"/>
</dbReference>
<dbReference type="KEGG" id="wna:KA717_11275"/>